<proteinExistence type="inferred from homology"/>
<evidence type="ECO:0000313" key="16">
    <source>
        <dbReference type="Proteomes" id="UP000078200"/>
    </source>
</evidence>
<feature type="domain" description="C2H2-type" evidence="14">
    <location>
        <begin position="225"/>
        <end position="252"/>
    </location>
</feature>
<dbReference type="GO" id="GO:0005634">
    <property type="term" value="C:nucleus"/>
    <property type="evidence" value="ECO:0007669"/>
    <property type="project" value="UniProtKB-SubCell"/>
</dbReference>
<keyword evidence="9" id="KW-0804">Transcription</keyword>
<dbReference type="Pfam" id="PF00096">
    <property type="entry name" value="zf-C2H2"/>
    <property type="match status" value="5"/>
</dbReference>
<evidence type="ECO:0000256" key="7">
    <source>
        <dbReference type="ARBA" id="ARBA00023015"/>
    </source>
</evidence>
<evidence type="ECO:0000256" key="8">
    <source>
        <dbReference type="ARBA" id="ARBA00023125"/>
    </source>
</evidence>
<comment type="similarity">
    <text evidence="11">Belongs to the snail C2H2-type zinc-finger protein family.</text>
</comment>
<dbReference type="FunFam" id="3.30.160.60:FF:001370">
    <property type="entry name" value="Zinc finger protein"/>
    <property type="match status" value="1"/>
</dbReference>
<evidence type="ECO:0000256" key="13">
    <source>
        <dbReference type="SAM" id="MobiDB-lite"/>
    </source>
</evidence>
<evidence type="ECO:0000256" key="5">
    <source>
        <dbReference type="ARBA" id="ARBA00022771"/>
    </source>
</evidence>
<dbReference type="PANTHER" id="PTHR24388">
    <property type="entry name" value="ZINC FINGER PROTEIN"/>
    <property type="match status" value="1"/>
</dbReference>
<comment type="subcellular location">
    <subcellularLocation>
        <location evidence="1">Nucleus</location>
    </subcellularLocation>
</comment>
<dbReference type="AlphaFoldDB" id="A0A1A9VWR8"/>
<dbReference type="FunFam" id="3.30.160.60:FF:000671">
    <property type="entry name" value="Zinc finger protein 26"/>
    <property type="match status" value="1"/>
</dbReference>
<evidence type="ECO:0000256" key="6">
    <source>
        <dbReference type="ARBA" id="ARBA00022833"/>
    </source>
</evidence>
<dbReference type="GO" id="GO:0008270">
    <property type="term" value="F:zinc ion binding"/>
    <property type="evidence" value="ECO:0007669"/>
    <property type="project" value="UniProtKB-KW"/>
</dbReference>
<dbReference type="Gene3D" id="3.30.160.60">
    <property type="entry name" value="Classic Zinc Finger"/>
    <property type="match status" value="6"/>
</dbReference>
<dbReference type="PROSITE" id="PS00028">
    <property type="entry name" value="ZINC_FINGER_C2H2_1"/>
    <property type="match status" value="6"/>
</dbReference>
<evidence type="ECO:0000259" key="14">
    <source>
        <dbReference type="PROSITE" id="PS50157"/>
    </source>
</evidence>
<dbReference type="GO" id="GO:0000981">
    <property type="term" value="F:DNA-binding transcription factor activity, RNA polymerase II-specific"/>
    <property type="evidence" value="ECO:0007669"/>
    <property type="project" value="TreeGrafter"/>
</dbReference>
<dbReference type="VEuPathDB" id="VectorBase:GAUT050186"/>
<feature type="domain" description="C2H2-type" evidence="14">
    <location>
        <begin position="253"/>
        <end position="280"/>
    </location>
</feature>
<evidence type="ECO:0000313" key="15">
    <source>
        <dbReference type="EnsemblMetazoa" id="GAUT050186-PA"/>
    </source>
</evidence>
<keyword evidence="4" id="KW-0677">Repeat</keyword>
<comment type="similarity">
    <text evidence="2">Belongs to the krueppel C2H2-type zinc-finger protein family.</text>
</comment>
<name>A0A1A9VWR8_GLOAU</name>
<evidence type="ECO:0000256" key="11">
    <source>
        <dbReference type="ARBA" id="ARBA00037948"/>
    </source>
</evidence>
<dbReference type="PROSITE" id="PS50157">
    <property type="entry name" value="ZINC_FINGER_C2H2_2"/>
    <property type="match status" value="6"/>
</dbReference>
<keyword evidence="6" id="KW-0862">Zinc</keyword>
<evidence type="ECO:0000256" key="10">
    <source>
        <dbReference type="ARBA" id="ARBA00023242"/>
    </source>
</evidence>
<feature type="domain" description="C2H2-type" evidence="14">
    <location>
        <begin position="197"/>
        <end position="224"/>
    </location>
</feature>
<feature type="domain" description="C2H2-type" evidence="14">
    <location>
        <begin position="141"/>
        <end position="168"/>
    </location>
</feature>
<keyword evidence="16" id="KW-1185">Reference proteome</keyword>
<feature type="region of interest" description="Disordered" evidence="13">
    <location>
        <begin position="98"/>
        <end position="122"/>
    </location>
</feature>
<feature type="domain" description="C2H2-type" evidence="14">
    <location>
        <begin position="169"/>
        <end position="196"/>
    </location>
</feature>
<dbReference type="Proteomes" id="UP000078200">
    <property type="component" value="Unassembled WGS sequence"/>
</dbReference>
<keyword evidence="7" id="KW-0805">Transcription regulation</keyword>
<evidence type="ECO:0000256" key="4">
    <source>
        <dbReference type="ARBA" id="ARBA00022737"/>
    </source>
</evidence>
<keyword evidence="8" id="KW-0238">DNA-binding</keyword>
<evidence type="ECO:0000256" key="2">
    <source>
        <dbReference type="ARBA" id="ARBA00006991"/>
    </source>
</evidence>
<evidence type="ECO:0000256" key="1">
    <source>
        <dbReference type="ARBA" id="ARBA00004123"/>
    </source>
</evidence>
<keyword evidence="10" id="KW-0539">Nucleus</keyword>
<dbReference type="SUPFAM" id="SSF57667">
    <property type="entry name" value="beta-beta-alpha zinc fingers"/>
    <property type="match status" value="3"/>
</dbReference>
<dbReference type="GO" id="GO:0000978">
    <property type="term" value="F:RNA polymerase II cis-regulatory region sequence-specific DNA binding"/>
    <property type="evidence" value="ECO:0007669"/>
    <property type="project" value="TreeGrafter"/>
</dbReference>
<dbReference type="EnsemblMetazoa" id="GAUT050186-RA">
    <property type="protein sequence ID" value="GAUT050186-PA"/>
    <property type="gene ID" value="GAUT050186"/>
</dbReference>
<keyword evidence="3" id="KW-0479">Metal-binding</keyword>
<dbReference type="Pfam" id="PF13894">
    <property type="entry name" value="zf-C2H2_4"/>
    <property type="match status" value="1"/>
</dbReference>
<organism evidence="15 16">
    <name type="scientific">Glossina austeni</name>
    <name type="common">Savannah tsetse fly</name>
    <dbReference type="NCBI Taxonomy" id="7395"/>
    <lineage>
        <taxon>Eukaryota</taxon>
        <taxon>Metazoa</taxon>
        <taxon>Ecdysozoa</taxon>
        <taxon>Arthropoda</taxon>
        <taxon>Hexapoda</taxon>
        <taxon>Insecta</taxon>
        <taxon>Pterygota</taxon>
        <taxon>Neoptera</taxon>
        <taxon>Endopterygota</taxon>
        <taxon>Diptera</taxon>
        <taxon>Brachycera</taxon>
        <taxon>Muscomorpha</taxon>
        <taxon>Hippoboscoidea</taxon>
        <taxon>Glossinidae</taxon>
        <taxon>Glossina</taxon>
    </lineage>
</organism>
<protein>
    <recommendedName>
        <fullName evidence="14">C2H2-type domain-containing protein</fullName>
    </recommendedName>
</protein>
<dbReference type="STRING" id="7395.A0A1A9VWR8"/>
<dbReference type="InterPro" id="IPR036236">
    <property type="entry name" value="Znf_C2H2_sf"/>
</dbReference>
<dbReference type="InterPro" id="IPR050527">
    <property type="entry name" value="Snail/Krueppel_Znf"/>
</dbReference>
<feature type="domain" description="C2H2-type" evidence="14">
    <location>
        <begin position="281"/>
        <end position="309"/>
    </location>
</feature>
<dbReference type="FunFam" id="3.30.160.60:FF:001397">
    <property type="entry name" value="Datilografo, isoform A"/>
    <property type="match status" value="1"/>
</dbReference>
<evidence type="ECO:0000256" key="12">
    <source>
        <dbReference type="PROSITE-ProRule" id="PRU00042"/>
    </source>
</evidence>
<evidence type="ECO:0000256" key="9">
    <source>
        <dbReference type="ARBA" id="ARBA00023163"/>
    </source>
</evidence>
<dbReference type="InterPro" id="IPR013087">
    <property type="entry name" value="Znf_C2H2_type"/>
</dbReference>
<accession>A0A1A9VWR8</accession>
<keyword evidence="5 12" id="KW-0863">Zinc-finger</keyword>
<dbReference type="PANTHER" id="PTHR24388:SF54">
    <property type="entry name" value="PROTEIN ESCARGOT"/>
    <property type="match status" value="1"/>
</dbReference>
<sequence length="312" mass="36504">MVNLRNKDMCGVVFINEKHFLVFHCTHCEKVFDVFGMLLLYFFTHYSLVNHKRSEDDTNKIVSNDEMKTLEFNDLDCNYEKVSIESIQEEEIFLPEEAECEPTTESDTKLNEAAESNNEENEKLYPRAKYRRIYTQAVRRHKCHLCGFAFKDSSNLANHLRRHTGQKDYPCTVCPKKFFTRTELEAHERRHNGERPFLCTHCGKGFATSGSLLEHTKRHTNYRAFKCDECGKSFYNGCQLREHQAMHSDERAVICTRCPATFKTKKRLRAHMKIHLNLREHRCNICGAAFNQSPGLASHMKTKHKIEKKSLI</sequence>
<dbReference type="SMART" id="SM00355">
    <property type="entry name" value="ZnF_C2H2"/>
    <property type="match status" value="7"/>
</dbReference>
<reference evidence="15" key="1">
    <citation type="submission" date="2020-05" db="UniProtKB">
        <authorList>
            <consortium name="EnsemblMetazoa"/>
        </authorList>
    </citation>
    <scope>IDENTIFICATION</scope>
    <source>
        <strain evidence="15">TTRI</strain>
    </source>
</reference>
<evidence type="ECO:0000256" key="3">
    <source>
        <dbReference type="ARBA" id="ARBA00022723"/>
    </source>
</evidence>